<keyword evidence="5" id="KW-1185">Reference proteome</keyword>
<accession>A0A1M2W7V2</accession>
<protein>
    <submittedName>
        <fullName evidence="4">TEL2-interacting protein 1</fullName>
    </submittedName>
</protein>
<dbReference type="OMA" id="PHPKKPW"/>
<sequence length="1135" mass="123964">MADNARSTPSTFQRLKVICVPLLGNALLTPANTSSALKLLSQLRDTLRGVQTSAEALSPQTVSYVFFPLSTILRRNDLSNIPDQVLERLLEVLTLLCDFWWWHMDVAVWEQVFMLCSAILGGIDRKGKGKDRDDETKIAAASCLWSLLRSRTAEEDPTNLFDDGAHARSILASFRDRAQTPKFMPVLGQTLDSLLIAAESPHMPLQRIALKVLSSVIGDYLPDEFVPSVLPGIVSSMSKVALGTKTSKGWANGDIVAAALLVMQHAIVRAIGDSICLREGAVKSVSELEDLLPGYGPTSSEDRAPPPPYATRRTTSWLQASASQLHIALNALSPLVKHPTPTALLGLVTFSADVLTDTALTLRQSQPLLLSFLLSLQASSFDRVSDHADASLRRLLTGQSPVRHHIVPVLFQIAQDNLAALPRLLLSHADAKVEHAAEILESMCRLASPRVHPSHPGVAAISAGVGKLLGPSGNVEKWGWSLLSTLEFVSPPIVVTPASAAQHMLENDQSASHSVPFPDLTFRHVSSRAAHLALERMFRALGATAGEECLFSVEWFVEAGQSGRGKRAVAALWCACRLLEGIGKVSLEFQASTSLPAPRTKRLEKFARNLARRIGETWDDLDREDLPGDMGLKRDTDEDNNVLVEHVHGLVTVRGVSGAEPRQSSTPLHSTIQPMLHRGLSLQLLSITAGILEARFLPLLLHTLYPVLHGIVSDSLFVSTSSLAALNSISQSTSFATPANLLLSNFDYALDAVSRHLTRRWLDVDATKVLTVLVRLVGRDVVEKAGDVVEECFDRLDEYHGYEVIVDGLLEVLREVVKVIEQDDVKPTSGTPRAPSAQSHSVDTTRRLDALAEWFAHRHDQKEPDEPIRDSSYPREAWGKAAKEGADADTSDARQPEDDPPAEAAPTPSQALTQQIVSRSLYFLTHGAPQIRARILLLLAHAVPVLPESALLPSVHQAWPFILNRLGDAETFVVSAAAALVAALAAHVGDFMYRRIWDDVWPRFRGLLRSLERADASNALAHRGRGAPGTESAYTHSHRLYKAILQTLTAAACGVQAQDAASWEVIVLFRRFLHRHTHEELQACARALYAALRANNEDAVWLGLSGTVGLVEGSVAFLREPKWDLEENVRVILQP</sequence>
<gene>
    <name evidence="4" type="ORF">TRAPUB_3906</name>
</gene>
<feature type="region of interest" description="Disordered" evidence="1">
    <location>
        <begin position="859"/>
        <end position="910"/>
    </location>
</feature>
<dbReference type="STRING" id="154538.A0A1M2W7V2"/>
<organism evidence="4 5">
    <name type="scientific">Trametes pubescens</name>
    <name type="common">White-rot fungus</name>
    <dbReference type="NCBI Taxonomy" id="154538"/>
    <lineage>
        <taxon>Eukaryota</taxon>
        <taxon>Fungi</taxon>
        <taxon>Dikarya</taxon>
        <taxon>Basidiomycota</taxon>
        <taxon>Agaricomycotina</taxon>
        <taxon>Agaricomycetes</taxon>
        <taxon>Polyporales</taxon>
        <taxon>Polyporaceae</taxon>
        <taxon>Trametes</taxon>
    </lineage>
</organism>
<dbReference type="InterPro" id="IPR052587">
    <property type="entry name" value="TELO2-interacting_protein_1"/>
</dbReference>
<dbReference type="Proteomes" id="UP000184267">
    <property type="component" value="Unassembled WGS sequence"/>
</dbReference>
<comment type="caution">
    <text evidence="4">The sequence shown here is derived from an EMBL/GenBank/DDBJ whole genome shotgun (WGS) entry which is preliminary data.</text>
</comment>
<dbReference type="EMBL" id="MNAD01000133">
    <property type="protein sequence ID" value="OJT15800.1"/>
    <property type="molecule type" value="Genomic_DNA"/>
</dbReference>
<evidence type="ECO:0000313" key="4">
    <source>
        <dbReference type="EMBL" id="OJT15800.1"/>
    </source>
</evidence>
<dbReference type="PANTHER" id="PTHR18460">
    <property type="entry name" value="TEL2 INTERACTING PROTEIN 1 TTI1 FAMILY MEMBER"/>
    <property type="match status" value="1"/>
</dbReference>
<dbReference type="InterPro" id="IPR057566">
    <property type="entry name" value="TPR_TTI1_N"/>
</dbReference>
<name>A0A1M2W7V2_TRAPU</name>
<evidence type="ECO:0000259" key="2">
    <source>
        <dbReference type="Pfam" id="PF24173"/>
    </source>
</evidence>
<feature type="domain" description="TTI1 C-terminal TPR" evidence="3">
    <location>
        <begin position="812"/>
        <end position="1101"/>
    </location>
</feature>
<dbReference type="Gene3D" id="1.25.10.10">
    <property type="entry name" value="Leucine-rich Repeat Variant"/>
    <property type="match status" value="1"/>
</dbReference>
<dbReference type="InterPro" id="IPR016024">
    <property type="entry name" value="ARM-type_fold"/>
</dbReference>
<dbReference type="GO" id="GO:0005737">
    <property type="term" value="C:cytoplasm"/>
    <property type="evidence" value="ECO:0007669"/>
    <property type="project" value="TreeGrafter"/>
</dbReference>
<feature type="domain" description="TTI1 N-terminal TPR" evidence="2">
    <location>
        <begin position="12"/>
        <end position="376"/>
    </location>
</feature>
<dbReference type="AlphaFoldDB" id="A0A1M2W7V2"/>
<reference evidence="4 5" key="1">
    <citation type="submission" date="2016-10" db="EMBL/GenBank/DDBJ databases">
        <title>Genome sequence of the basidiomycete white-rot fungus Trametes pubescens.</title>
        <authorList>
            <person name="Makela M.R."/>
            <person name="Granchi Z."/>
            <person name="Peng M."/>
            <person name="De Vries R.P."/>
            <person name="Grigoriev I."/>
            <person name="Riley R."/>
            <person name="Hilden K."/>
        </authorList>
    </citation>
    <scope>NUCLEOTIDE SEQUENCE [LARGE SCALE GENOMIC DNA]</scope>
    <source>
        <strain evidence="4 5">FBCC735</strain>
    </source>
</reference>
<dbReference type="Pfam" id="PF21547">
    <property type="entry name" value="TTI1"/>
    <property type="match status" value="1"/>
</dbReference>
<dbReference type="OrthoDB" id="49511at2759"/>
<dbReference type="SUPFAM" id="SSF48371">
    <property type="entry name" value="ARM repeat"/>
    <property type="match status" value="1"/>
</dbReference>
<feature type="compositionally biased region" description="Basic and acidic residues" evidence="1">
    <location>
        <begin position="859"/>
        <end position="897"/>
    </location>
</feature>
<dbReference type="Pfam" id="PF24173">
    <property type="entry name" value="TPR_TTI1_N"/>
    <property type="match status" value="1"/>
</dbReference>
<dbReference type="PANTHER" id="PTHR18460:SF3">
    <property type="entry name" value="TELO2-INTERACTING PROTEIN 1 HOMOLOG"/>
    <property type="match status" value="1"/>
</dbReference>
<proteinExistence type="predicted"/>
<evidence type="ECO:0000256" key="1">
    <source>
        <dbReference type="SAM" id="MobiDB-lite"/>
    </source>
</evidence>
<evidence type="ECO:0000313" key="5">
    <source>
        <dbReference type="Proteomes" id="UP000184267"/>
    </source>
</evidence>
<feature type="compositionally biased region" description="Polar residues" evidence="1">
    <location>
        <begin position="828"/>
        <end position="842"/>
    </location>
</feature>
<feature type="region of interest" description="Disordered" evidence="1">
    <location>
        <begin position="824"/>
        <end position="844"/>
    </location>
</feature>
<dbReference type="InterPro" id="IPR057567">
    <property type="entry name" value="TPR_TTI1_C"/>
</dbReference>
<dbReference type="InterPro" id="IPR011989">
    <property type="entry name" value="ARM-like"/>
</dbReference>
<dbReference type="Pfam" id="PF24181">
    <property type="entry name" value="TPR_TTI1_C"/>
    <property type="match status" value="1"/>
</dbReference>
<dbReference type="InterPro" id="IPR049362">
    <property type="entry name" value="TTI1_rpt"/>
</dbReference>
<evidence type="ECO:0000259" key="3">
    <source>
        <dbReference type="Pfam" id="PF24181"/>
    </source>
</evidence>